<name>A0A3Q4GQU7_NEOBR</name>
<dbReference type="OMA" id="CELLCHT"/>
<dbReference type="Proteomes" id="UP000261580">
    <property type="component" value="Unassembled WGS sequence"/>
</dbReference>
<proteinExistence type="predicted"/>
<sequence>MPAIGADGKNIMKLIPVQMVNRQFFQPQTSKTKRDPISQEAVTININSAPVNMVTDTALSSSVSQQIIRKQVSVMNVLSNRVHSVNNHSLQQQTVNSMAEVPSVATFKEKSGMPVKLFNPLPVTVKSPALPRGQYLQIPPNAQVQTVPACRLPAAIQKQIFTSSASSSSGSALPSVVYVTPVTTINQGGTLPTDTAPHSVRMFSSPNIKPLNCLSVTSEILQAIAQRENSSTQLSTFRKTASQLSQDNGAQGQENALVMCNGKVFFVAKRCTPLSKTTTTTKVSELSKSILPPSSSLQQFLQSAVTSQDVRTQRESDEVIDLCDDDESPQQAVNMPAVSHLDEDNVIFVSYIPPKSESCSPCCTTSNMALRGAKAGQDTSDRNETCVCGSDVLHSTSAQQLQDVEVDAKAESPTEASSSCETESNSQITEVRLVLMLLGLVSVLIKILLRCDCRLDNITFHVGLQLIITDLWFGLCFFEG</sequence>
<dbReference type="PANTHER" id="PTHR16131">
    <property type="entry name" value="LIGAND-DEPENDENT NUCLEAR RECEPTOR-INTERACTING FACTOR 1"/>
    <property type="match status" value="1"/>
</dbReference>
<organism evidence="1 2">
    <name type="scientific">Neolamprologus brichardi</name>
    <name type="common">Fairy cichlid</name>
    <name type="synonym">Lamprologus brichardi</name>
    <dbReference type="NCBI Taxonomy" id="32507"/>
    <lineage>
        <taxon>Eukaryota</taxon>
        <taxon>Metazoa</taxon>
        <taxon>Chordata</taxon>
        <taxon>Craniata</taxon>
        <taxon>Vertebrata</taxon>
        <taxon>Euteleostomi</taxon>
        <taxon>Actinopterygii</taxon>
        <taxon>Neopterygii</taxon>
        <taxon>Teleostei</taxon>
        <taxon>Neoteleostei</taxon>
        <taxon>Acanthomorphata</taxon>
        <taxon>Ovalentaria</taxon>
        <taxon>Cichlomorphae</taxon>
        <taxon>Cichliformes</taxon>
        <taxon>Cichlidae</taxon>
        <taxon>African cichlids</taxon>
        <taxon>Pseudocrenilabrinae</taxon>
        <taxon>Lamprologini</taxon>
        <taxon>Neolamprologus</taxon>
    </lineage>
</organism>
<dbReference type="Bgee" id="ENSNBRG00000004575">
    <property type="expression patterns" value="Expressed in testis and 1 other cell type or tissue"/>
</dbReference>
<dbReference type="InterPro" id="IPR026191">
    <property type="entry name" value="LRIF1"/>
</dbReference>
<dbReference type="GeneTree" id="ENSGT00940000178358"/>
<reference evidence="1" key="1">
    <citation type="submission" date="2025-08" db="UniProtKB">
        <authorList>
            <consortium name="Ensembl"/>
        </authorList>
    </citation>
    <scope>IDENTIFICATION</scope>
</reference>
<reference evidence="1" key="2">
    <citation type="submission" date="2025-09" db="UniProtKB">
        <authorList>
            <consortium name="Ensembl"/>
        </authorList>
    </citation>
    <scope>IDENTIFICATION</scope>
</reference>
<evidence type="ECO:0000313" key="2">
    <source>
        <dbReference type="Proteomes" id="UP000261580"/>
    </source>
</evidence>
<dbReference type="Ensembl" id="ENSNBRT00000005970.1">
    <property type="protein sequence ID" value="ENSNBRP00000005792.1"/>
    <property type="gene ID" value="ENSNBRG00000004575.1"/>
</dbReference>
<dbReference type="Pfam" id="PF15741">
    <property type="entry name" value="LRIF1"/>
    <property type="match status" value="1"/>
</dbReference>
<evidence type="ECO:0008006" key="3">
    <source>
        <dbReference type="Google" id="ProtNLM"/>
    </source>
</evidence>
<protein>
    <recommendedName>
        <fullName evidence="3">Ligand dependent nuclear receptor interacting factor 1</fullName>
    </recommendedName>
</protein>
<dbReference type="GO" id="GO:0042974">
    <property type="term" value="F:nuclear retinoic acid receptor binding"/>
    <property type="evidence" value="ECO:0007669"/>
    <property type="project" value="InterPro"/>
</dbReference>
<keyword evidence="2" id="KW-1185">Reference proteome</keyword>
<dbReference type="AlphaFoldDB" id="A0A3Q4GQU7"/>
<dbReference type="PANTHER" id="PTHR16131:SF2">
    <property type="entry name" value="LIGAND-DEPENDENT NUCLEAR RECEPTOR-INTERACTING FACTOR 1"/>
    <property type="match status" value="1"/>
</dbReference>
<evidence type="ECO:0000313" key="1">
    <source>
        <dbReference type="Ensembl" id="ENSNBRP00000005792.1"/>
    </source>
</evidence>
<accession>A0A3Q4GQU7</accession>
<dbReference type="STRING" id="32507.ENSNBRP00000005792"/>
<dbReference type="GO" id="GO:0006355">
    <property type="term" value="P:regulation of DNA-templated transcription"/>
    <property type="evidence" value="ECO:0007669"/>
    <property type="project" value="InterPro"/>
</dbReference>